<feature type="signal peptide" evidence="7">
    <location>
        <begin position="1"/>
        <end position="23"/>
    </location>
</feature>
<evidence type="ECO:0000256" key="4">
    <source>
        <dbReference type="ARBA" id="ARBA00022833"/>
    </source>
</evidence>
<dbReference type="GO" id="GO:0004222">
    <property type="term" value="F:metalloendopeptidase activity"/>
    <property type="evidence" value="ECO:0007669"/>
    <property type="project" value="UniProtKB-UniRule"/>
</dbReference>
<dbReference type="GO" id="GO:0006508">
    <property type="term" value="P:proteolysis"/>
    <property type="evidence" value="ECO:0007669"/>
    <property type="project" value="UniProtKB-KW"/>
</dbReference>
<evidence type="ECO:0000256" key="7">
    <source>
        <dbReference type="RuleBase" id="RU361183"/>
    </source>
</evidence>
<dbReference type="Pfam" id="PF01400">
    <property type="entry name" value="Astacin"/>
    <property type="match status" value="1"/>
</dbReference>
<evidence type="ECO:0000313" key="10">
    <source>
        <dbReference type="Proteomes" id="UP000749559"/>
    </source>
</evidence>
<dbReference type="InterPro" id="IPR001506">
    <property type="entry name" value="Peptidase_M12A"/>
</dbReference>
<dbReference type="SMART" id="SM00235">
    <property type="entry name" value="ZnMc"/>
    <property type="match status" value="1"/>
</dbReference>
<keyword evidence="10" id="KW-1185">Reference proteome</keyword>
<dbReference type="PANTHER" id="PTHR10127">
    <property type="entry name" value="DISCOIDIN, CUB, EGF, LAMININ , AND ZINC METALLOPROTEASE DOMAIN CONTAINING"/>
    <property type="match status" value="1"/>
</dbReference>
<dbReference type="PROSITE" id="PS51864">
    <property type="entry name" value="ASTACIN"/>
    <property type="match status" value="1"/>
</dbReference>
<evidence type="ECO:0000256" key="3">
    <source>
        <dbReference type="ARBA" id="ARBA00022801"/>
    </source>
</evidence>
<accession>A0A8S4N475</accession>
<evidence type="ECO:0000256" key="2">
    <source>
        <dbReference type="ARBA" id="ARBA00022723"/>
    </source>
</evidence>
<proteinExistence type="predicted"/>
<keyword evidence="2 6" id="KW-0479">Metal-binding</keyword>
<feature type="domain" description="Peptidase M12A" evidence="8">
    <location>
        <begin position="145"/>
        <end position="347"/>
    </location>
</feature>
<dbReference type="PRINTS" id="PR00480">
    <property type="entry name" value="ASTACIN"/>
</dbReference>
<dbReference type="GO" id="GO:0008270">
    <property type="term" value="F:zinc ion binding"/>
    <property type="evidence" value="ECO:0007669"/>
    <property type="project" value="UniProtKB-UniRule"/>
</dbReference>
<evidence type="ECO:0000256" key="1">
    <source>
        <dbReference type="ARBA" id="ARBA00022670"/>
    </source>
</evidence>
<evidence type="ECO:0000256" key="6">
    <source>
        <dbReference type="PROSITE-ProRule" id="PRU01211"/>
    </source>
</evidence>
<dbReference type="PANTHER" id="PTHR10127:SF780">
    <property type="entry name" value="METALLOENDOPEPTIDASE"/>
    <property type="match status" value="1"/>
</dbReference>
<dbReference type="InterPro" id="IPR006026">
    <property type="entry name" value="Peptidase_Metallo"/>
</dbReference>
<evidence type="ECO:0000259" key="8">
    <source>
        <dbReference type="PROSITE" id="PS51864"/>
    </source>
</evidence>
<evidence type="ECO:0000256" key="5">
    <source>
        <dbReference type="ARBA" id="ARBA00023049"/>
    </source>
</evidence>
<dbReference type="InterPro" id="IPR034035">
    <property type="entry name" value="Astacin-like_dom"/>
</dbReference>
<keyword evidence="3 6" id="KW-0378">Hydrolase</keyword>
<feature type="binding site" evidence="6">
    <location>
        <position position="245"/>
    </location>
    <ligand>
        <name>Zn(2+)</name>
        <dbReference type="ChEBI" id="CHEBI:29105"/>
        <note>catalytic</note>
    </ligand>
</feature>
<dbReference type="InterPro" id="IPR024079">
    <property type="entry name" value="MetalloPept_cat_dom_sf"/>
</dbReference>
<dbReference type="EC" id="3.4.24.-" evidence="7"/>
<dbReference type="EMBL" id="CAIIXF020000001">
    <property type="protein sequence ID" value="CAH1775131.1"/>
    <property type="molecule type" value="Genomic_DNA"/>
</dbReference>
<organism evidence="9 10">
    <name type="scientific">Owenia fusiformis</name>
    <name type="common">Polychaete worm</name>
    <dbReference type="NCBI Taxonomy" id="6347"/>
    <lineage>
        <taxon>Eukaryota</taxon>
        <taxon>Metazoa</taxon>
        <taxon>Spiralia</taxon>
        <taxon>Lophotrochozoa</taxon>
        <taxon>Annelida</taxon>
        <taxon>Polychaeta</taxon>
        <taxon>Sedentaria</taxon>
        <taxon>Canalipalpata</taxon>
        <taxon>Sabellida</taxon>
        <taxon>Oweniida</taxon>
        <taxon>Oweniidae</taxon>
        <taxon>Owenia</taxon>
    </lineage>
</organism>
<dbReference type="SUPFAM" id="SSF55486">
    <property type="entry name" value="Metalloproteases ('zincins'), catalytic domain"/>
    <property type="match status" value="1"/>
</dbReference>
<dbReference type="AlphaFoldDB" id="A0A8S4N475"/>
<dbReference type="CDD" id="cd04280">
    <property type="entry name" value="ZnMc_astacin_like"/>
    <property type="match status" value="1"/>
</dbReference>
<name>A0A8S4N475_OWEFU</name>
<gene>
    <name evidence="9" type="ORF">OFUS_LOCUS2475</name>
</gene>
<keyword evidence="7" id="KW-0732">Signal</keyword>
<feature type="binding site" evidence="6">
    <location>
        <position position="249"/>
    </location>
    <ligand>
        <name>Zn(2+)</name>
        <dbReference type="ChEBI" id="CHEBI:29105"/>
        <note>catalytic</note>
    </ligand>
</feature>
<keyword evidence="1 6" id="KW-0645">Protease</keyword>
<comment type="caution">
    <text evidence="6">Lacks conserved residue(s) required for the propagation of feature annotation.</text>
</comment>
<comment type="caution">
    <text evidence="9">The sequence shown here is derived from an EMBL/GenBank/DDBJ whole genome shotgun (WGS) entry which is preliminary data.</text>
</comment>
<comment type="cofactor">
    <cofactor evidence="6 7">
        <name>Zn(2+)</name>
        <dbReference type="ChEBI" id="CHEBI:29105"/>
    </cofactor>
    <text evidence="6 7">Binds 1 zinc ion per subunit.</text>
</comment>
<keyword evidence="5 6" id="KW-0482">Metalloprotease</keyword>
<dbReference type="Gene3D" id="3.40.390.10">
    <property type="entry name" value="Collagenase (Catalytic Domain)"/>
    <property type="match status" value="1"/>
</dbReference>
<reference evidence="9" key="1">
    <citation type="submission" date="2022-03" db="EMBL/GenBank/DDBJ databases">
        <authorList>
            <person name="Martin C."/>
        </authorList>
    </citation>
    <scope>NUCLEOTIDE SEQUENCE</scope>
</reference>
<keyword evidence="4 6" id="KW-0862">Zinc</keyword>
<feature type="chain" id="PRO_5035967092" description="Metalloendopeptidase" evidence="7">
    <location>
        <begin position="24"/>
        <end position="520"/>
    </location>
</feature>
<protein>
    <recommendedName>
        <fullName evidence="7">Metalloendopeptidase</fullName>
        <ecNumber evidence="7">3.4.24.-</ecNumber>
    </recommendedName>
</protein>
<sequence>MFWKTKLITNMLAVMAFLKIVDSKPLGEHLHGSDKWTPPDGRSRDEYMATMGLSQQEWNTIQTINKEINEIIKTQHISPSQNNELDLSEFISADDYQGNEPFQTLYQADEGENGDVYFGDVILNAEQASVILTSLKNRSKRDTMNFLTYPSYKWTGVIPYKIIGENYTDLERTMIYRAFQHWESHTCLRFQERPINDIVGAPHLLIENPANSATCNSFFGRQDTVDGQVINLGSTCFGSDGTPVHEIGHALGMYHEHQRPDRDDYINVYEDQIRPSGLRNFIKYEYTDAVTHVPYDYGSVMHYHAKAFWIEIMPSIIPKDGSYLSTIGQRTGLSFFDAMAVNIEYCSETCPGPLPQPCSNGGYQDPNNCDLCKCPDGLSGDTCGDIQPSNVVDAGGVVSLDETTPSYITSHPTYSDASSYYENYQEINWEVMVPTGCQIEFEFVEDFRMTCLNFQTCAHWVELKLDQSQYDKTGQSKLSYNNLNYYNDCNCCSNNCGCNNDYNDNYQSNNGSPNNSRDDH</sequence>
<evidence type="ECO:0000313" key="9">
    <source>
        <dbReference type="EMBL" id="CAH1775131.1"/>
    </source>
</evidence>
<feature type="active site" evidence="6">
    <location>
        <position position="246"/>
    </location>
</feature>
<feature type="binding site" evidence="6">
    <location>
        <position position="255"/>
    </location>
    <ligand>
        <name>Zn(2+)</name>
        <dbReference type="ChEBI" id="CHEBI:29105"/>
        <note>catalytic</note>
    </ligand>
</feature>
<dbReference type="OrthoDB" id="6156706at2759"/>
<dbReference type="Proteomes" id="UP000749559">
    <property type="component" value="Unassembled WGS sequence"/>
</dbReference>